<protein>
    <submittedName>
        <fullName evidence="3">Toxic anion resistance protein</fullName>
    </submittedName>
</protein>
<dbReference type="InterPro" id="IPR008863">
    <property type="entry name" value="Toxic_anion-R_TelA"/>
</dbReference>
<evidence type="ECO:0000256" key="2">
    <source>
        <dbReference type="SAM" id="MobiDB-lite"/>
    </source>
</evidence>
<evidence type="ECO:0000313" key="4">
    <source>
        <dbReference type="Proteomes" id="UP001595974"/>
    </source>
</evidence>
<proteinExistence type="inferred from homology"/>
<dbReference type="Proteomes" id="UP001595974">
    <property type="component" value="Unassembled WGS sequence"/>
</dbReference>
<comment type="caution">
    <text evidence="3">The sequence shown here is derived from an EMBL/GenBank/DDBJ whole genome shotgun (WGS) entry which is preliminary data.</text>
</comment>
<accession>A0ABW1AML6</accession>
<reference evidence="4" key="1">
    <citation type="journal article" date="2019" name="Int. J. Syst. Evol. Microbiol.">
        <title>The Global Catalogue of Microorganisms (GCM) 10K type strain sequencing project: providing services to taxonomists for standard genome sequencing and annotation.</title>
        <authorList>
            <consortium name="The Broad Institute Genomics Platform"/>
            <consortium name="The Broad Institute Genome Sequencing Center for Infectious Disease"/>
            <person name="Wu L."/>
            <person name="Ma J."/>
        </authorList>
    </citation>
    <scope>NUCLEOTIDE SEQUENCE [LARGE SCALE GENOMIC DNA]</scope>
    <source>
        <strain evidence="4">SHR3</strain>
    </source>
</reference>
<dbReference type="RefSeq" id="WP_096448652.1">
    <property type="nucleotide sequence ID" value="NZ_JBHSOG010000010.1"/>
</dbReference>
<dbReference type="Pfam" id="PF05816">
    <property type="entry name" value="TelA"/>
    <property type="match status" value="1"/>
</dbReference>
<evidence type="ECO:0000256" key="1">
    <source>
        <dbReference type="ARBA" id="ARBA00005541"/>
    </source>
</evidence>
<feature type="region of interest" description="Disordered" evidence="2">
    <location>
        <begin position="1"/>
        <end position="37"/>
    </location>
</feature>
<evidence type="ECO:0000313" key="3">
    <source>
        <dbReference type="EMBL" id="MFC5768410.1"/>
    </source>
</evidence>
<keyword evidence="4" id="KW-1185">Reference proteome</keyword>
<dbReference type="EMBL" id="JBHSOG010000010">
    <property type="protein sequence ID" value="MFC5768410.1"/>
    <property type="molecule type" value="Genomic_DNA"/>
</dbReference>
<name>A0ABW1AML6_9RHOO</name>
<dbReference type="PANTHER" id="PTHR38432">
    <property type="entry name" value="TELA-LIKE PROTEIN SAOUHSC_01408"/>
    <property type="match status" value="1"/>
</dbReference>
<comment type="similarity">
    <text evidence="1">Belongs to the TelA family.</text>
</comment>
<organism evidence="3 4">
    <name type="scientific">Thauera sinica</name>
    <dbReference type="NCBI Taxonomy" id="2665146"/>
    <lineage>
        <taxon>Bacteria</taxon>
        <taxon>Pseudomonadati</taxon>
        <taxon>Pseudomonadota</taxon>
        <taxon>Betaproteobacteria</taxon>
        <taxon>Rhodocyclales</taxon>
        <taxon>Zoogloeaceae</taxon>
        <taxon>Thauera</taxon>
    </lineage>
</organism>
<feature type="compositionally biased region" description="Low complexity" evidence="2">
    <location>
        <begin position="1"/>
        <end position="21"/>
    </location>
</feature>
<dbReference type="PANTHER" id="PTHR38432:SF1">
    <property type="entry name" value="TELA-LIKE PROTEIN SAOUHSC_01408"/>
    <property type="match status" value="1"/>
</dbReference>
<sequence length="392" mass="42975">MSETTTLEAPAALEAPEVLTPVPRRSASDMVPVKPERQSDLERRVDAYVHELLQADFGSESFRKKMDESNAIGRKSIAESSMLTGRFMDKNFIGLEDSPAFRAINELRDLFEDLNPAREGDLLAPNKILGLIPFGSKLKTYLRKVDSAGSHIGKLLGDLRGAQDELRRDVAALGEMESRLWQSMGLVKEATVFAEALDTRLSEEVKTLRTTDTIRAEALEQEVLFYARQALSDLLAQQAVNVNAYRQVGVWRKAGRELINGCDRMATTGISALATAQGLARAAGTQIKVMDMLKGSSAAIGDLIEQTSVMLGQHVERIGEFSSNPVVAIEKLKTAFENTTKAIDNMDNFRSQALENMAKNNAMLKDLITGAEQEIAARRGAVEPREASHVPA</sequence>
<gene>
    <name evidence="3" type="ORF">ACFPTN_03400</name>
</gene>